<dbReference type="Gene3D" id="3.30.450.40">
    <property type="match status" value="1"/>
</dbReference>
<comment type="caution">
    <text evidence="5">The sequence shown here is derived from an EMBL/GenBank/DDBJ whole genome shotgun (WGS) entry which is preliminary data.</text>
</comment>
<dbReference type="SUPFAM" id="SSF81606">
    <property type="entry name" value="PP2C-like"/>
    <property type="match status" value="1"/>
</dbReference>
<accession>A0ABU0EVW7</accession>
<evidence type="ECO:0000256" key="2">
    <source>
        <dbReference type="SAM" id="Coils"/>
    </source>
</evidence>
<dbReference type="InterPro" id="IPR001932">
    <property type="entry name" value="PPM-type_phosphatase-like_dom"/>
</dbReference>
<dbReference type="Proteomes" id="UP001229651">
    <property type="component" value="Unassembled WGS sequence"/>
</dbReference>
<evidence type="ECO:0000256" key="1">
    <source>
        <dbReference type="ARBA" id="ARBA00022801"/>
    </source>
</evidence>
<organism evidence="5 6">
    <name type="scientific">Amycolatopsis thermophila</name>
    <dbReference type="NCBI Taxonomy" id="206084"/>
    <lineage>
        <taxon>Bacteria</taxon>
        <taxon>Bacillati</taxon>
        <taxon>Actinomycetota</taxon>
        <taxon>Actinomycetes</taxon>
        <taxon>Pseudonocardiales</taxon>
        <taxon>Pseudonocardiaceae</taxon>
        <taxon>Amycolatopsis</taxon>
    </lineage>
</organism>
<reference evidence="5 6" key="1">
    <citation type="submission" date="2023-07" db="EMBL/GenBank/DDBJ databases">
        <title>Sequencing the genomes of 1000 actinobacteria strains.</title>
        <authorList>
            <person name="Klenk H.-P."/>
        </authorList>
    </citation>
    <scope>NUCLEOTIDE SEQUENCE [LARGE SCALE GENOMIC DNA]</scope>
    <source>
        <strain evidence="5 6">DSM 45805</strain>
    </source>
</reference>
<evidence type="ECO:0000313" key="6">
    <source>
        <dbReference type="Proteomes" id="UP001229651"/>
    </source>
</evidence>
<keyword evidence="2" id="KW-0175">Coiled coil</keyword>
<dbReference type="Pfam" id="PF07228">
    <property type="entry name" value="SpoIIE"/>
    <property type="match status" value="1"/>
</dbReference>
<dbReference type="InterPro" id="IPR029016">
    <property type="entry name" value="GAF-like_dom_sf"/>
</dbReference>
<gene>
    <name evidence="5" type="ORF">FB470_003453</name>
</gene>
<proteinExistence type="predicted"/>
<feature type="domain" description="PPM-type phosphatase" evidence="4">
    <location>
        <begin position="205"/>
        <end position="416"/>
    </location>
</feature>
<dbReference type="PANTHER" id="PTHR43156">
    <property type="entry name" value="STAGE II SPORULATION PROTEIN E-RELATED"/>
    <property type="match status" value="1"/>
</dbReference>
<protein>
    <submittedName>
        <fullName evidence="5">GAF domain-containing protein</fullName>
    </submittedName>
</protein>
<dbReference type="SMART" id="SM00331">
    <property type="entry name" value="PP2C_SIG"/>
    <property type="match status" value="1"/>
</dbReference>
<dbReference type="EMBL" id="JAUSUT010000001">
    <property type="protein sequence ID" value="MDQ0379459.1"/>
    <property type="molecule type" value="Genomic_DNA"/>
</dbReference>
<sequence length="454" mass="49327">MTGTRRDEAVEEVLRELRETIARQERELRLHQSELEQTNAGLLALHAEVERQRQRSAFLDEVSRSVSASLRGREVVEALVGLIERENLADCAGVWLAVPESRGLQRLPNPESRADAAVQRVATGHQPHVEPKRLLLPLTVGPHLLGVLELLRDVEFSDEEIPFLTAVAARSAVGLRNANEYEHERELAERLQHAMLPTLSAPDDLELCARYRPAARGVNIGGDWFDAFTRADGTVVLTVGDVTGHGLDAAVVMGKLQNALRAYAAEGHGPAEALRLAHHVLRGLDSSLFATAVVADLELATGRMRWASAGHLPMLIAGAHGVRYLERPNAPMLGVPFAFDITEHEEIIAPGSHLLLYTDGLVERRAEVLDEGLDRLTGAFTGVTGLPTDEAGDRILTDMLGEDEHDDDVCLLLCRWSVRPEPAARHGAGSSRPPAGGQPTANSAHTHLPSEPVS</sequence>
<feature type="coiled-coil region" evidence="2">
    <location>
        <begin position="7"/>
        <end position="41"/>
    </location>
</feature>
<evidence type="ECO:0000256" key="3">
    <source>
        <dbReference type="SAM" id="MobiDB-lite"/>
    </source>
</evidence>
<evidence type="ECO:0000259" key="4">
    <source>
        <dbReference type="SMART" id="SM00331"/>
    </source>
</evidence>
<dbReference type="InterPro" id="IPR052016">
    <property type="entry name" value="Bact_Sigma-Reg"/>
</dbReference>
<evidence type="ECO:0000313" key="5">
    <source>
        <dbReference type="EMBL" id="MDQ0379459.1"/>
    </source>
</evidence>
<dbReference type="SUPFAM" id="SSF55781">
    <property type="entry name" value="GAF domain-like"/>
    <property type="match status" value="1"/>
</dbReference>
<dbReference type="RefSeq" id="WP_306992802.1">
    <property type="nucleotide sequence ID" value="NZ_JAUSUT010000001.1"/>
</dbReference>
<name>A0ABU0EVW7_9PSEU</name>
<feature type="region of interest" description="Disordered" evidence="3">
    <location>
        <begin position="422"/>
        <end position="454"/>
    </location>
</feature>
<dbReference type="InterPro" id="IPR036457">
    <property type="entry name" value="PPM-type-like_dom_sf"/>
</dbReference>
<keyword evidence="1" id="KW-0378">Hydrolase</keyword>
<keyword evidence="6" id="KW-1185">Reference proteome</keyword>
<dbReference type="Gene3D" id="3.60.40.10">
    <property type="entry name" value="PPM-type phosphatase domain"/>
    <property type="match status" value="1"/>
</dbReference>
<dbReference type="PANTHER" id="PTHR43156:SF2">
    <property type="entry name" value="STAGE II SPORULATION PROTEIN E"/>
    <property type="match status" value="1"/>
</dbReference>